<reference evidence="2" key="2">
    <citation type="submission" date="2019-10" db="EMBL/GenBank/DDBJ databases">
        <title>Conservation and host-specific expression of non-tandemly repeated heterogenous ribosome RNA gene in arbuscular mycorrhizal fungi.</title>
        <authorList>
            <person name="Maeda T."/>
            <person name="Kobayashi Y."/>
            <person name="Nakagawa T."/>
            <person name="Ezawa T."/>
            <person name="Yamaguchi K."/>
            <person name="Bino T."/>
            <person name="Nishimoto Y."/>
            <person name="Shigenobu S."/>
            <person name="Kawaguchi M."/>
        </authorList>
    </citation>
    <scope>NUCLEOTIDE SEQUENCE</scope>
    <source>
        <strain evidence="2">HR1</strain>
    </source>
</reference>
<sequence>MPYCYCFNVIVKLFKNQSTTPVPTLPTECMERIFLHVGLKEELFSCLLVNKYWCKNVLPLLWANPFEGLETSKMNNFKLIRMYLACLDNKELNSLNSCLKSFNISLSISSKPLYDYTSFLEEFSYKKLELAVSFFLHEWHNRDYNIDYKEEIVFYLSSSIFKLFMSQAINLKSFKIDQHFRRLDIPNISTFSTIIQPVITLSKISKFQLDYEKPVSNNLNNFLEILPKYSTDIKSLDFKITSFEYKFDIIKLIGNIIKSQNCLENFSLIGVQNCVEDLMPALHSKSDTLINVKFKNVHFTEHSLSLLSNFKNLKHFEIWYCDGLSSNSCKILLSGDFPNLKRLHLGCSENQDLITAFLDKVGPSLIQLGLNIITDGTIKAILNNCIILKDLQIIDYHPMDHPGFSKLFQGLKGLENLRIKISPDHKHYENMISWAHINAHILPLSLKYLKLECGLPINQLEKFLEPRNTEVIPNLSTLIINDLNFNYSHMKVISEFAKKKGTLKILGIGGSKNFGWKISREIKTLRQKYRVHIIPKNELNQW</sequence>
<evidence type="ECO:0000313" key="1">
    <source>
        <dbReference type="EMBL" id="GBB84579.1"/>
    </source>
</evidence>
<reference evidence="1 3" key="1">
    <citation type="submission" date="2017-11" db="EMBL/GenBank/DDBJ databases">
        <title>The genome of Rhizophagus clarus HR1 reveals common genetic basis of auxotrophy among arbuscular mycorrhizal fungi.</title>
        <authorList>
            <person name="Kobayashi Y."/>
        </authorList>
    </citation>
    <scope>NUCLEOTIDE SEQUENCE [LARGE SCALE GENOMIC DNA]</scope>
    <source>
        <strain evidence="1 3">HR1</strain>
    </source>
</reference>
<evidence type="ECO:0000313" key="3">
    <source>
        <dbReference type="Proteomes" id="UP000247702"/>
    </source>
</evidence>
<dbReference type="EMBL" id="BLAL01000215">
    <property type="protein sequence ID" value="GES92688.1"/>
    <property type="molecule type" value="Genomic_DNA"/>
</dbReference>
<dbReference type="Gene3D" id="3.80.10.10">
    <property type="entry name" value="Ribonuclease Inhibitor"/>
    <property type="match status" value="1"/>
</dbReference>
<gene>
    <name evidence="2" type="ORF">RCL2_001945300</name>
    <name evidence="1" type="ORF">RclHR1_11150004</name>
</gene>
<dbReference type="SUPFAM" id="SSF52047">
    <property type="entry name" value="RNI-like"/>
    <property type="match status" value="1"/>
</dbReference>
<dbReference type="InterPro" id="IPR032675">
    <property type="entry name" value="LRR_dom_sf"/>
</dbReference>
<evidence type="ECO:0000313" key="2">
    <source>
        <dbReference type="EMBL" id="GES92688.1"/>
    </source>
</evidence>
<dbReference type="AlphaFoldDB" id="A0A2Z6QFQ9"/>
<keyword evidence="3" id="KW-1185">Reference proteome</keyword>
<accession>A0A2Z6QFQ9</accession>
<proteinExistence type="predicted"/>
<dbReference type="OrthoDB" id="2306823at2759"/>
<name>A0A2Z6QFQ9_9GLOM</name>
<dbReference type="EMBL" id="BEXD01000131">
    <property type="protein sequence ID" value="GBB84579.1"/>
    <property type="molecule type" value="Genomic_DNA"/>
</dbReference>
<comment type="caution">
    <text evidence="1">The sequence shown here is derived from an EMBL/GenBank/DDBJ whole genome shotgun (WGS) entry which is preliminary data.</text>
</comment>
<dbReference type="Proteomes" id="UP000247702">
    <property type="component" value="Unassembled WGS sequence"/>
</dbReference>
<organism evidence="1 3">
    <name type="scientific">Rhizophagus clarus</name>
    <dbReference type="NCBI Taxonomy" id="94130"/>
    <lineage>
        <taxon>Eukaryota</taxon>
        <taxon>Fungi</taxon>
        <taxon>Fungi incertae sedis</taxon>
        <taxon>Mucoromycota</taxon>
        <taxon>Glomeromycotina</taxon>
        <taxon>Glomeromycetes</taxon>
        <taxon>Glomerales</taxon>
        <taxon>Glomeraceae</taxon>
        <taxon>Rhizophagus</taxon>
    </lineage>
</organism>
<dbReference type="Proteomes" id="UP000615446">
    <property type="component" value="Unassembled WGS sequence"/>
</dbReference>
<evidence type="ECO:0008006" key="4">
    <source>
        <dbReference type="Google" id="ProtNLM"/>
    </source>
</evidence>
<protein>
    <recommendedName>
        <fullName evidence="4">F-box domain-containing protein</fullName>
    </recommendedName>
</protein>
<dbReference type="STRING" id="94130.A0A2Z6QFQ9"/>